<reference evidence="5" key="1">
    <citation type="submission" date="2023-09" db="UniProtKB">
        <authorList>
            <consortium name="Ensembl"/>
        </authorList>
    </citation>
    <scope>IDENTIFICATION</scope>
</reference>
<evidence type="ECO:0000256" key="1">
    <source>
        <dbReference type="ARBA" id="ARBA00022741"/>
    </source>
</evidence>
<dbReference type="PANTHER" id="PTHR14690">
    <property type="entry name" value="IQ MOTIF CONTAINING WITH AAA DOMAIN 1"/>
    <property type="match status" value="1"/>
</dbReference>
<evidence type="ECO:0000313" key="5">
    <source>
        <dbReference type="Ensembl" id="ENSCCNP00000006679.1"/>
    </source>
</evidence>
<organism evidence="5">
    <name type="scientific">Castor canadensis</name>
    <name type="common">American beaver</name>
    <dbReference type="NCBI Taxonomy" id="51338"/>
    <lineage>
        <taxon>Eukaryota</taxon>
        <taxon>Metazoa</taxon>
        <taxon>Chordata</taxon>
        <taxon>Craniata</taxon>
        <taxon>Vertebrata</taxon>
        <taxon>Euteleostomi</taxon>
        <taxon>Mammalia</taxon>
        <taxon>Eutheria</taxon>
        <taxon>Euarchontoglires</taxon>
        <taxon>Glires</taxon>
        <taxon>Rodentia</taxon>
        <taxon>Castorimorpha</taxon>
        <taxon>Castoridae</taxon>
        <taxon>Castor</taxon>
    </lineage>
</organism>
<dbReference type="GO" id="GO:0016887">
    <property type="term" value="F:ATP hydrolysis activity"/>
    <property type="evidence" value="ECO:0007669"/>
    <property type="project" value="InterPro"/>
</dbReference>
<dbReference type="PANTHER" id="PTHR14690:SF6">
    <property type="entry name" value="IQ AND AAA DOMAIN-CONTAINING PROTEIN 1-LIKE"/>
    <property type="match status" value="1"/>
</dbReference>
<accession>A0A8C0W6H5</accession>
<feature type="compositionally biased region" description="Basic and acidic residues" evidence="3">
    <location>
        <begin position="786"/>
        <end position="799"/>
    </location>
</feature>
<dbReference type="FunFam" id="1.10.8.60:FF:000064">
    <property type="entry name" value="IQ motif containing with AAA domain 1"/>
    <property type="match status" value="1"/>
</dbReference>
<dbReference type="SUPFAM" id="SSF52540">
    <property type="entry name" value="P-loop containing nucleoside triphosphate hydrolases"/>
    <property type="match status" value="1"/>
</dbReference>
<dbReference type="InterPro" id="IPR052267">
    <property type="entry name" value="N-DRC_Component"/>
</dbReference>
<sequence length="806" mass="92421">QELLDQEQPLLEPVPSQDRQSFQYKISMLYLHYLELLRQFDTIYDQMVQPQKRRLLQRLLNGVVGRVLELKDELVRVDLCETHCLDRVLQDLKMTPANLEVPIPKYFQLEQSSAVKEREVMLAEILSRLEPVSSQEAIILVQSAERARQGRLRATLMREIRKEEERDQRIREDGRHRFKHLNASYPCPQVWKGYQQRKRVKQDRRTEMEFIGMLPSPNQTEHMGILSQAFLGEETRRLRQMEKEEEFQLAIAKTHDSLIDTEGPDMREKMKDQIRQWFIECHALTGRFPDYPDEALGGSSLIFADKTPEQMQAQESKKSKEQEKGKDKEKSEKKKKKKGKEGKTRKGVRWATLVCVPACTLVAFLGLSPLVCLHLPWSDQWKNRHESAHPSQSFDPETLQEEKRKEVEAPLSCSPCLLPTTGACSCCRSIPTRALSPPPWHPDDSLGTRLSSMHKSYLHRLPCHSHGLSFQKPLFQQFSPLDTPQEYCSPGGLLLVLSGDCLYLGSTLSLANKLPMPSLFDIRQNMALYAVLRLGSPDIHSVAPLIRSILLVGPSGTGKKMLVQAVCTETGANLFDLSPDNLMGKYPGKNGVQMMVHMVFKVARLLQPSVIWIGNAEKTFYKKIPKEERKVRMDPKRIKKDLAKAMRLLNPGDRVMLIGTTDRPQLAEMKGLCRLYERILFMPRPDYASRYVLWKHMIEAQGAQVSQNLDISALSKVSDGYTAGHILQAIQSVVTERRLLQLSKRPLVASEFVGHLAKLDPVYREEEESLKDWYYKTPLGKKNAKLSKDQQEAEEAKLAKEKKKRK</sequence>
<gene>
    <name evidence="5" type="primary">LOC109684963</name>
</gene>
<dbReference type="InterPro" id="IPR027417">
    <property type="entry name" value="P-loop_NTPase"/>
</dbReference>
<feature type="compositionally biased region" description="Basic residues" evidence="3">
    <location>
        <begin position="333"/>
        <end position="343"/>
    </location>
</feature>
<keyword evidence="1" id="KW-0547">Nucleotide-binding</keyword>
<protein>
    <recommendedName>
        <fullName evidence="4">ATPase AAA-type core domain-containing protein</fullName>
    </recommendedName>
</protein>
<evidence type="ECO:0000259" key="4">
    <source>
        <dbReference type="Pfam" id="PF00004"/>
    </source>
</evidence>
<feature type="region of interest" description="Disordered" evidence="3">
    <location>
        <begin position="784"/>
        <end position="806"/>
    </location>
</feature>
<name>A0A8C0W6H5_CASCN</name>
<evidence type="ECO:0000256" key="2">
    <source>
        <dbReference type="ARBA" id="ARBA00022840"/>
    </source>
</evidence>
<dbReference type="Pfam" id="PF00004">
    <property type="entry name" value="AAA"/>
    <property type="match status" value="1"/>
</dbReference>
<dbReference type="Gene3D" id="1.10.8.60">
    <property type="match status" value="1"/>
</dbReference>
<dbReference type="Ensembl" id="ENSCCNT00000008788.1">
    <property type="protein sequence ID" value="ENSCCNP00000006679.1"/>
    <property type="gene ID" value="ENSCCNG00000007013.1"/>
</dbReference>
<feature type="domain" description="ATPase AAA-type core" evidence="4">
    <location>
        <begin position="549"/>
        <end position="672"/>
    </location>
</feature>
<keyword evidence="2" id="KW-0067">ATP-binding</keyword>
<dbReference type="InterPro" id="IPR003959">
    <property type="entry name" value="ATPase_AAA_core"/>
</dbReference>
<dbReference type="AlphaFoldDB" id="A0A8C0W6H5"/>
<feature type="compositionally biased region" description="Basic and acidic residues" evidence="3">
    <location>
        <begin position="315"/>
        <end position="332"/>
    </location>
</feature>
<dbReference type="Gene3D" id="3.40.50.300">
    <property type="entry name" value="P-loop containing nucleotide triphosphate hydrolases"/>
    <property type="match status" value="1"/>
</dbReference>
<evidence type="ECO:0000256" key="3">
    <source>
        <dbReference type="SAM" id="MobiDB-lite"/>
    </source>
</evidence>
<feature type="region of interest" description="Disordered" evidence="3">
    <location>
        <begin position="308"/>
        <end position="343"/>
    </location>
</feature>
<dbReference type="GO" id="GO:0005524">
    <property type="term" value="F:ATP binding"/>
    <property type="evidence" value="ECO:0007669"/>
    <property type="project" value="UniProtKB-KW"/>
</dbReference>
<proteinExistence type="predicted"/>